<dbReference type="PANTHER" id="PTHR12483:SF27">
    <property type="entry name" value="COPPER TRANSPORT PROTEIN CTR1"/>
    <property type="match status" value="1"/>
</dbReference>
<keyword evidence="7" id="KW-0406">Ion transport</keyword>
<feature type="transmembrane region" description="Helical" evidence="7">
    <location>
        <begin position="42"/>
        <end position="63"/>
    </location>
</feature>
<accession>A0A150FV71</accession>
<evidence type="ECO:0000256" key="2">
    <source>
        <dbReference type="ARBA" id="ARBA00006921"/>
    </source>
</evidence>
<keyword evidence="6 7" id="KW-0472">Membrane</keyword>
<evidence type="ECO:0000256" key="1">
    <source>
        <dbReference type="ARBA" id="ARBA00004141"/>
    </source>
</evidence>
<keyword evidence="7" id="KW-0813">Transport</keyword>
<evidence type="ECO:0000313" key="8">
    <source>
        <dbReference type="EMBL" id="KXZ41512.1"/>
    </source>
</evidence>
<organism evidence="8 9">
    <name type="scientific">Gonium pectorale</name>
    <name type="common">Green alga</name>
    <dbReference type="NCBI Taxonomy" id="33097"/>
    <lineage>
        <taxon>Eukaryota</taxon>
        <taxon>Viridiplantae</taxon>
        <taxon>Chlorophyta</taxon>
        <taxon>core chlorophytes</taxon>
        <taxon>Chlorophyceae</taxon>
        <taxon>CS clade</taxon>
        <taxon>Chlamydomonadales</taxon>
        <taxon>Volvocaceae</taxon>
        <taxon>Gonium</taxon>
    </lineage>
</organism>
<dbReference type="AlphaFoldDB" id="A0A150FV71"/>
<comment type="caution">
    <text evidence="8">The sequence shown here is derived from an EMBL/GenBank/DDBJ whole genome shotgun (WGS) entry which is preliminary data.</text>
</comment>
<reference evidence="9" key="1">
    <citation type="journal article" date="2016" name="Nat. Commun.">
        <title>The Gonium pectorale genome demonstrates co-option of cell cycle regulation during the evolution of multicellularity.</title>
        <authorList>
            <person name="Hanschen E.R."/>
            <person name="Marriage T.N."/>
            <person name="Ferris P.J."/>
            <person name="Hamaji T."/>
            <person name="Toyoda A."/>
            <person name="Fujiyama A."/>
            <person name="Neme R."/>
            <person name="Noguchi H."/>
            <person name="Minakuchi Y."/>
            <person name="Suzuki M."/>
            <person name="Kawai-Toyooka H."/>
            <person name="Smith D.R."/>
            <person name="Sparks H."/>
            <person name="Anderson J."/>
            <person name="Bakaric R."/>
            <person name="Luria V."/>
            <person name="Karger A."/>
            <person name="Kirschner M.W."/>
            <person name="Durand P.M."/>
            <person name="Michod R.E."/>
            <person name="Nozaki H."/>
            <person name="Olson B.J."/>
        </authorList>
    </citation>
    <scope>NUCLEOTIDE SEQUENCE [LARGE SCALE GENOMIC DNA]</scope>
    <source>
        <strain evidence="9">NIES-2863</strain>
    </source>
</reference>
<dbReference type="EMBL" id="LSYV01000418">
    <property type="protein sequence ID" value="KXZ41512.1"/>
    <property type="molecule type" value="Genomic_DNA"/>
</dbReference>
<dbReference type="STRING" id="33097.A0A150FV71"/>
<dbReference type="GO" id="GO:0005375">
    <property type="term" value="F:copper ion transmembrane transporter activity"/>
    <property type="evidence" value="ECO:0007669"/>
    <property type="project" value="UniProtKB-UniRule"/>
</dbReference>
<dbReference type="InterPro" id="IPR007274">
    <property type="entry name" value="Cop_transporter"/>
</dbReference>
<name>A0A150FV71_GONPE</name>
<evidence type="ECO:0000256" key="3">
    <source>
        <dbReference type="ARBA" id="ARBA00022692"/>
    </source>
</evidence>
<dbReference type="Proteomes" id="UP000075714">
    <property type="component" value="Unassembled WGS sequence"/>
</dbReference>
<keyword evidence="3 7" id="KW-0812">Transmembrane</keyword>
<dbReference type="OrthoDB" id="73901at2759"/>
<protein>
    <recommendedName>
        <fullName evidence="7">Copper transport protein</fullName>
    </recommendedName>
</protein>
<keyword evidence="5 7" id="KW-1133">Transmembrane helix</keyword>
<comment type="subcellular location">
    <subcellularLocation>
        <location evidence="1 7">Membrane</location>
        <topology evidence="1 7">Multi-pass membrane protein</topology>
    </subcellularLocation>
</comment>
<evidence type="ECO:0000256" key="4">
    <source>
        <dbReference type="ARBA" id="ARBA00022796"/>
    </source>
</evidence>
<evidence type="ECO:0000256" key="7">
    <source>
        <dbReference type="RuleBase" id="RU367022"/>
    </source>
</evidence>
<evidence type="ECO:0000313" key="9">
    <source>
        <dbReference type="Proteomes" id="UP000075714"/>
    </source>
</evidence>
<keyword evidence="9" id="KW-1185">Reference proteome</keyword>
<dbReference type="Pfam" id="PF04145">
    <property type="entry name" value="Ctr"/>
    <property type="match status" value="1"/>
</dbReference>
<gene>
    <name evidence="8" type="ORF">GPECTOR_421g280</name>
</gene>
<sequence>MDAAMHDHDHGAMASMGMGMPMAFEYGYKTTLWFSSLRTDTVASYAAVLLGVFLLAVLHEGLAAHRQMAQAGRALPGAASSEQQLEGLAGKRVAHVVAGPSERLRAAALHVLSLGLGYLLMLAAMSMNAGVFVALLAGFGAGFFAFHSDRASLGPLTLTVRSDACHA</sequence>
<evidence type="ECO:0000256" key="5">
    <source>
        <dbReference type="ARBA" id="ARBA00022989"/>
    </source>
</evidence>
<dbReference type="GO" id="GO:0005886">
    <property type="term" value="C:plasma membrane"/>
    <property type="evidence" value="ECO:0007669"/>
    <property type="project" value="TreeGrafter"/>
</dbReference>
<evidence type="ECO:0000256" key="6">
    <source>
        <dbReference type="ARBA" id="ARBA00023136"/>
    </source>
</evidence>
<dbReference type="PANTHER" id="PTHR12483">
    <property type="entry name" value="SOLUTE CARRIER FAMILY 31 COPPER TRANSPORTERS"/>
    <property type="match status" value="1"/>
</dbReference>
<keyword evidence="7" id="KW-0186">Copper</keyword>
<keyword evidence="4 7" id="KW-0187">Copper transport</keyword>
<proteinExistence type="inferred from homology"/>
<comment type="similarity">
    <text evidence="2 7">Belongs to the copper transporter (Ctr) (TC 1.A.56) family. SLC31A subfamily.</text>
</comment>